<feature type="compositionally biased region" description="Polar residues" evidence="1">
    <location>
        <begin position="184"/>
        <end position="196"/>
    </location>
</feature>
<feature type="compositionally biased region" description="Polar residues" evidence="1">
    <location>
        <begin position="105"/>
        <end position="122"/>
    </location>
</feature>
<proteinExistence type="predicted"/>
<keyword evidence="3" id="KW-1185">Reference proteome</keyword>
<accession>A0A1T4W6J9</accession>
<sequence>MQSNNERGENGPETNTRADSATPRTDHPRKHEKHKQHRQHPKQQNQTKQHGNDNTPNSTKQRATIQHAPAIAQRPRPIKNRSKSRPKTNERMATPHKENARHNDQGTTQQNPKAHTITQDVTNIEEKQMNHSSRSTRAKAQTREENAIAQAKQQKGKARDRTRQSNRHTANHHPRSHLTEDSTDTTQDQPANTQHNTRPDKDHDKDRHVGKTNSHKRLQNNLGQADARSIQSDTENKTTVTSQIQGPHNQKEKRLGLAPHEDDETTSSRHRAQHSPDATGHRGPKKAPPPQTTPKSPEGPVSRSSRKPQQPTEGGQKRTAEKAPKPAITTDTHSQPAAGGTHRRKKTRPKAADRAAQSKKKKRAITQKTA</sequence>
<gene>
    <name evidence="2" type="ORF">SAMN02745178_00031</name>
</gene>
<feature type="compositionally biased region" description="Polar residues" evidence="1">
    <location>
        <begin position="130"/>
        <end position="139"/>
    </location>
</feature>
<feature type="compositionally biased region" description="Basic residues" evidence="1">
    <location>
        <begin position="76"/>
        <end position="86"/>
    </location>
</feature>
<evidence type="ECO:0000256" key="1">
    <source>
        <dbReference type="SAM" id="MobiDB-lite"/>
    </source>
</evidence>
<dbReference type="EMBL" id="FUYF01000001">
    <property type="protein sequence ID" value="SKA72900.1"/>
    <property type="molecule type" value="Genomic_DNA"/>
</dbReference>
<evidence type="ECO:0000313" key="3">
    <source>
        <dbReference type="Proteomes" id="UP000190286"/>
    </source>
</evidence>
<feature type="compositionally biased region" description="Basic and acidic residues" evidence="1">
    <location>
        <begin position="315"/>
        <end position="324"/>
    </location>
</feature>
<reference evidence="2 3" key="1">
    <citation type="submission" date="2017-02" db="EMBL/GenBank/DDBJ databases">
        <authorList>
            <person name="Peterson S.W."/>
        </authorList>
    </citation>
    <scope>NUCLEOTIDE SEQUENCE [LARGE SCALE GENOMIC DNA]</scope>
    <source>
        <strain evidence="2 3">ATCC 27749</strain>
    </source>
</reference>
<feature type="compositionally biased region" description="Polar residues" evidence="1">
    <location>
        <begin position="12"/>
        <end position="23"/>
    </location>
</feature>
<dbReference type="AlphaFoldDB" id="A0A1T4W6J9"/>
<feature type="compositionally biased region" description="Basic and acidic residues" evidence="1">
    <location>
        <begin position="87"/>
        <end position="104"/>
    </location>
</feature>
<dbReference type="GeneID" id="93339385"/>
<protein>
    <submittedName>
        <fullName evidence="2">Uncharacterized protein</fullName>
    </submittedName>
</protein>
<name>A0A1T4W6J9_9FIRM</name>
<feature type="region of interest" description="Disordered" evidence="1">
    <location>
        <begin position="1"/>
        <end position="370"/>
    </location>
</feature>
<evidence type="ECO:0000313" key="2">
    <source>
        <dbReference type="EMBL" id="SKA72900.1"/>
    </source>
</evidence>
<organism evidence="2 3">
    <name type="scientific">Gemmiger formicilis</name>
    <dbReference type="NCBI Taxonomy" id="745368"/>
    <lineage>
        <taxon>Bacteria</taxon>
        <taxon>Bacillati</taxon>
        <taxon>Bacillota</taxon>
        <taxon>Clostridia</taxon>
        <taxon>Eubacteriales</taxon>
        <taxon>Gemmiger</taxon>
    </lineage>
</organism>
<feature type="compositionally biased region" description="Basic and acidic residues" evidence="1">
    <location>
        <begin position="197"/>
        <end position="209"/>
    </location>
</feature>
<dbReference type="Proteomes" id="UP000190286">
    <property type="component" value="Unassembled WGS sequence"/>
</dbReference>
<feature type="compositionally biased region" description="Basic and acidic residues" evidence="1">
    <location>
        <begin position="1"/>
        <end position="10"/>
    </location>
</feature>
<dbReference type="RefSeq" id="WP_159446946.1">
    <property type="nucleotide sequence ID" value="NZ_FUYF01000001.1"/>
</dbReference>
<feature type="compositionally biased region" description="Basic residues" evidence="1">
    <location>
        <begin position="27"/>
        <end position="41"/>
    </location>
</feature>
<dbReference type="STRING" id="745368.SAMN02745178_00031"/>
<feature type="compositionally biased region" description="Basic residues" evidence="1">
    <location>
        <begin position="164"/>
        <end position="176"/>
    </location>
</feature>
<feature type="compositionally biased region" description="Polar residues" evidence="1">
    <location>
        <begin position="219"/>
        <end position="248"/>
    </location>
</feature>
<feature type="compositionally biased region" description="Basic residues" evidence="1">
    <location>
        <begin position="357"/>
        <end position="370"/>
    </location>
</feature>
<feature type="compositionally biased region" description="Polar residues" evidence="1">
    <location>
        <begin position="45"/>
        <end position="64"/>
    </location>
</feature>